<evidence type="ECO:0000313" key="3">
    <source>
        <dbReference type="EMBL" id="QHT15417.1"/>
    </source>
</evidence>
<feature type="transmembrane region" description="Helical" evidence="1">
    <location>
        <begin position="36"/>
        <end position="53"/>
    </location>
</feature>
<sequence length="254" mass="29301">MTSYIPFWSNDPTVLFNKKYILELFPQEGMTFDEKLNAITRLIILLCILGFMITRSYRFLLNGAIALFIIYIMYKTQKQFIISELTKNTGENDKNKEGFSNNAKTDYNKDDTIDASLKIINPETLKTYLKSDFENVNKNNPLGNVLLTEIMDKPTRKSAPPSFNTEVYEDISNNTKKMIQTLNPGIKNTNQQLFGDLGEKFEFDQSMWQYYSNPNTKIPNDQGAFADFLYGDMPSCRGGDDIACVKDNFRYNLY</sequence>
<name>A0A6C0DFW6_9ZZZZ</name>
<feature type="transmembrane region" description="Helical" evidence="1">
    <location>
        <begin position="59"/>
        <end position="74"/>
    </location>
</feature>
<evidence type="ECO:0000256" key="1">
    <source>
        <dbReference type="SAM" id="Phobius"/>
    </source>
</evidence>
<dbReference type="InterPro" id="IPR043915">
    <property type="entry name" value="P9_TM"/>
</dbReference>
<protein>
    <recommendedName>
        <fullName evidence="2">Minor capsid protein P9 transmembrane helices domain-containing protein</fullName>
    </recommendedName>
</protein>
<proteinExistence type="predicted"/>
<dbReference type="Pfam" id="PF19066">
    <property type="entry name" value="P9_TM"/>
    <property type="match status" value="1"/>
</dbReference>
<organism evidence="3">
    <name type="scientific">viral metagenome</name>
    <dbReference type="NCBI Taxonomy" id="1070528"/>
    <lineage>
        <taxon>unclassified sequences</taxon>
        <taxon>metagenomes</taxon>
        <taxon>organismal metagenomes</taxon>
    </lineage>
</organism>
<accession>A0A6C0DFW6</accession>
<keyword evidence="1" id="KW-0472">Membrane</keyword>
<dbReference type="AlphaFoldDB" id="A0A6C0DFW6"/>
<dbReference type="EMBL" id="MN739610">
    <property type="protein sequence ID" value="QHT15417.1"/>
    <property type="molecule type" value="Genomic_DNA"/>
</dbReference>
<keyword evidence="1" id="KW-1133">Transmembrane helix</keyword>
<evidence type="ECO:0000259" key="2">
    <source>
        <dbReference type="Pfam" id="PF19066"/>
    </source>
</evidence>
<reference evidence="3" key="1">
    <citation type="journal article" date="2020" name="Nature">
        <title>Giant virus diversity and host interactions through global metagenomics.</title>
        <authorList>
            <person name="Schulz F."/>
            <person name="Roux S."/>
            <person name="Paez-Espino D."/>
            <person name="Jungbluth S."/>
            <person name="Walsh D.A."/>
            <person name="Denef V.J."/>
            <person name="McMahon K.D."/>
            <person name="Konstantinidis K.T."/>
            <person name="Eloe-Fadrosh E.A."/>
            <person name="Kyrpides N.C."/>
            <person name="Woyke T."/>
        </authorList>
    </citation>
    <scope>NUCLEOTIDE SEQUENCE</scope>
    <source>
        <strain evidence="3">GVMAG-M-3300023174-144</strain>
    </source>
</reference>
<feature type="domain" description="Minor capsid protein P9 transmembrane helices" evidence="2">
    <location>
        <begin position="7"/>
        <end position="75"/>
    </location>
</feature>
<keyword evidence="1" id="KW-0812">Transmembrane</keyword>